<keyword evidence="11" id="KW-1185">Reference proteome</keyword>
<comment type="cofactor">
    <cofactor evidence="1">
        <name>Ca(2+)</name>
        <dbReference type="ChEBI" id="CHEBI:29108"/>
    </cofactor>
</comment>
<dbReference type="Gene3D" id="2.70.98.10">
    <property type="match status" value="1"/>
</dbReference>
<dbReference type="RefSeq" id="WP_173300680.1">
    <property type="nucleotide sequence ID" value="NZ_JABRWQ010000003.1"/>
</dbReference>
<dbReference type="Pfam" id="PF02278">
    <property type="entry name" value="Lyase_8"/>
    <property type="match status" value="1"/>
</dbReference>
<dbReference type="PANTHER" id="PTHR38481:SF1">
    <property type="entry name" value="HYALURONATE LYASE"/>
    <property type="match status" value="1"/>
</dbReference>
<reference evidence="10 11" key="1">
    <citation type="journal article" date="2015" name="Int. J. Syst. Evol. Microbiol.">
        <title>Winogradskyella litoriviva sp. nov., isolated from coastal seawater.</title>
        <authorList>
            <person name="Nedashkovskaya O.I."/>
            <person name="Kukhlevskiy A.D."/>
            <person name="Zhukova N.V."/>
            <person name="Kim S.J."/>
            <person name="Rhee S.K."/>
            <person name="Mikhailov V.V."/>
        </authorList>
    </citation>
    <scope>NUCLEOTIDE SEQUENCE [LARGE SCALE GENOMIC DNA]</scope>
    <source>
        <strain evidence="10 11">KMM6491</strain>
    </source>
</reference>
<evidence type="ECO:0000313" key="10">
    <source>
        <dbReference type="EMBL" id="NRD23039.1"/>
    </source>
</evidence>
<evidence type="ECO:0008006" key="12">
    <source>
        <dbReference type="Google" id="ProtNLM"/>
    </source>
</evidence>
<dbReference type="PANTHER" id="PTHR38481">
    <property type="entry name" value="HYALURONATE LYASE"/>
    <property type="match status" value="1"/>
</dbReference>
<name>A0ABX2E3E6_9FLAO</name>
<dbReference type="InterPro" id="IPR012970">
    <property type="entry name" value="Lyase_8_alpha_N"/>
</dbReference>
<dbReference type="InterPro" id="IPR014718">
    <property type="entry name" value="GH-type_carb-bd"/>
</dbReference>
<dbReference type="SUPFAM" id="SSF49863">
    <property type="entry name" value="Hyaluronate lyase-like, C-terminal domain"/>
    <property type="match status" value="1"/>
</dbReference>
<dbReference type="InterPro" id="IPR011071">
    <property type="entry name" value="Lyase_8-like_C"/>
</dbReference>
<evidence type="ECO:0000256" key="5">
    <source>
        <dbReference type="ARBA" id="ARBA00022837"/>
    </source>
</evidence>
<dbReference type="Pfam" id="PF08124">
    <property type="entry name" value="Lyase_8_N"/>
    <property type="match status" value="1"/>
</dbReference>
<comment type="caution">
    <text evidence="10">The sequence shown here is derived from an EMBL/GenBank/DDBJ whole genome shotgun (WGS) entry which is preliminary data.</text>
</comment>
<evidence type="ECO:0000259" key="7">
    <source>
        <dbReference type="Pfam" id="PF02278"/>
    </source>
</evidence>
<dbReference type="PROSITE" id="PS51257">
    <property type="entry name" value="PROKAR_LIPOPROTEIN"/>
    <property type="match status" value="1"/>
</dbReference>
<dbReference type="InterPro" id="IPR008929">
    <property type="entry name" value="Chondroitin_lyas"/>
</dbReference>
<gene>
    <name evidence="10" type="ORF">HNV10_07290</name>
</gene>
<evidence type="ECO:0000259" key="9">
    <source>
        <dbReference type="Pfam" id="PF08124"/>
    </source>
</evidence>
<evidence type="ECO:0000256" key="2">
    <source>
        <dbReference type="ARBA" id="ARBA00006699"/>
    </source>
</evidence>
<dbReference type="InterPro" id="IPR003159">
    <property type="entry name" value="Lyase_8_central_dom"/>
</dbReference>
<evidence type="ECO:0000256" key="1">
    <source>
        <dbReference type="ARBA" id="ARBA00001913"/>
    </source>
</evidence>
<dbReference type="InterPro" id="IPR004103">
    <property type="entry name" value="Lyase_8_C"/>
</dbReference>
<feature type="domain" description="Polysaccharide lyase family 8 C-terminal" evidence="8">
    <location>
        <begin position="597"/>
        <end position="662"/>
    </location>
</feature>
<dbReference type="InterPro" id="IPR011013">
    <property type="entry name" value="Gal_mutarotase_sf_dom"/>
</dbReference>
<protein>
    <recommendedName>
        <fullName evidence="12">Chondroitin AC lyase</fullName>
    </recommendedName>
</protein>
<dbReference type="SUPFAM" id="SSF48230">
    <property type="entry name" value="Chondroitin AC/alginate lyase"/>
    <property type="match status" value="1"/>
</dbReference>
<feature type="domain" description="Polysaccharide lyase family 8 central" evidence="7">
    <location>
        <begin position="335"/>
        <end position="581"/>
    </location>
</feature>
<dbReference type="Gene3D" id="1.50.10.100">
    <property type="entry name" value="Chondroitin AC/alginate lyase"/>
    <property type="match status" value="1"/>
</dbReference>
<keyword evidence="5" id="KW-0106">Calcium</keyword>
<organism evidence="10 11">
    <name type="scientific">Winogradskyella litoriviva</name>
    <dbReference type="NCBI Taxonomy" id="1220182"/>
    <lineage>
        <taxon>Bacteria</taxon>
        <taxon>Pseudomonadati</taxon>
        <taxon>Bacteroidota</taxon>
        <taxon>Flavobacteriia</taxon>
        <taxon>Flavobacteriales</taxon>
        <taxon>Flavobacteriaceae</taxon>
        <taxon>Winogradskyella</taxon>
    </lineage>
</organism>
<proteinExistence type="inferred from homology"/>
<keyword evidence="6" id="KW-0456">Lyase</keyword>
<evidence type="ECO:0000256" key="4">
    <source>
        <dbReference type="ARBA" id="ARBA00022729"/>
    </source>
</evidence>
<dbReference type="Pfam" id="PF02884">
    <property type="entry name" value="Lyase_8_C"/>
    <property type="match status" value="1"/>
</dbReference>
<evidence type="ECO:0000313" key="11">
    <source>
        <dbReference type="Proteomes" id="UP000805085"/>
    </source>
</evidence>
<dbReference type="Proteomes" id="UP000805085">
    <property type="component" value="Unassembled WGS sequence"/>
</dbReference>
<accession>A0ABX2E3E6</accession>
<dbReference type="Gene3D" id="2.60.220.10">
    <property type="entry name" value="Polysaccharide lyase family 8-like, C-terminal"/>
    <property type="match status" value="1"/>
</dbReference>
<dbReference type="InterPro" id="IPR038970">
    <property type="entry name" value="Lyase_8"/>
</dbReference>
<comment type="subunit">
    <text evidence="3">Monomer.</text>
</comment>
<evidence type="ECO:0000256" key="3">
    <source>
        <dbReference type="ARBA" id="ARBA00011245"/>
    </source>
</evidence>
<evidence type="ECO:0000259" key="8">
    <source>
        <dbReference type="Pfam" id="PF02884"/>
    </source>
</evidence>
<dbReference type="EMBL" id="JABRWQ010000003">
    <property type="protein sequence ID" value="NRD23039.1"/>
    <property type="molecule type" value="Genomic_DNA"/>
</dbReference>
<evidence type="ECO:0000256" key="6">
    <source>
        <dbReference type="ARBA" id="ARBA00023239"/>
    </source>
</evidence>
<keyword evidence="4" id="KW-0732">Signal</keyword>
<feature type="domain" description="Polysaccharide lyase 8 N-terminal alpha-helical" evidence="9">
    <location>
        <begin position="45"/>
        <end position="331"/>
    </location>
</feature>
<dbReference type="SUPFAM" id="SSF74650">
    <property type="entry name" value="Galactose mutarotase-like"/>
    <property type="match status" value="1"/>
</dbReference>
<sequence length="705" mass="80478">MKSNLIHFCIALISITMCSCDNSGTRIGSEILYPKELKQLHKNVIEYYLNLENDDEIIEELLQNFQEDGSWTTIDYSNKIRGGWPVKNHLKHVQSLAINYKNKDSKYYLNKNLSKKIYKSLNYWLDNDFLSTNWHDQHIGVPELLLPTLFLMEAELSEEQLEKAKVLLDRAKIKMSGQNKVWLSTNVMLRSLLLRKPDSVAIASKAIQNELQIAKGVGVKPDWSYHEHGAQLQFGNYGLSYLEDMIKCYSFVHNTPYHFEANKIEFLRNIILKGQQWILWKDTYDISASGRQLFENEQAKKATRLKACIHKMKVLDKAHSKAYDDALDSKILSGNKHFWKSDFQVHRTKDFYFSVKMSSKRVVGTESVNQENIQGYYLGDGVSLLSTSGKEYENIFPFWDWKKLPGTTIIQDNKPLPIIKFSDFKTNSVFVGGVSNGENGIAVLNYNRDGLKAKKSWFMFDNKIVCLGSGILANTEYPVTTAINQAFAKGGIVIGKDDEVETNVRKRKEINPDWLLHDNIGYLFPNGGTINLSTNILEGSWNKVAKRYRPVILTEHIFKLWFTHGKQPKNRKYNYILVPNATEAKLKDFNKNKPFKIENNEALQSVETTDGTLAGMVFYSKGTSRIKGGISVNQPCMMMLEEKANQLIISVSDPTHKLTKITITISGNYKANGSQYVHGKTQITLQLPKGDEAGKTVQLELQKQE</sequence>
<comment type="similarity">
    <text evidence="2">Belongs to the polysaccharide lyase 8 family.</text>
</comment>